<name>I7GPA7_MACFA</name>
<dbReference type="EMBL" id="AB174038">
    <property type="protein sequence ID" value="BAE91100.1"/>
    <property type="molecule type" value="mRNA"/>
</dbReference>
<accession>I7GPA7</accession>
<reference evidence="2" key="1">
    <citation type="journal article" date="2007" name="PLoS Biol.">
        <title>Rate of evolution in brain-expressed genes in humans and other primates.</title>
        <authorList>
            <person name="Wang H.-Y."/>
            <person name="Chien H.-C."/>
            <person name="Osada N."/>
            <person name="Hashimoto K."/>
            <person name="Sugano S."/>
            <person name="Gojobori T."/>
            <person name="Chou C.-K."/>
            <person name="Tsai S.-F."/>
            <person name="Wu C.-I."/>
            <person name="Shen C.-K.J."/>
        </authorList>
    </citation>
    <scope>NUCLEOTIDE SEQUENCE</scope>
</reference>
<evidence type="ECO:0000313" key="2">
    <source>
        <dbReference type="EMBL" id="BAE91100.1"/>
    </source>
</evidence>
<protein>
    <submittedName>
        <fullName evidence="2">Macaca fascicularis brain cDNA, clone: QmoA-11919</fullName>
    </submittedName>
</protein>
<evidence type="ECO:0000256" key="1">
    <source>
        <dbReference type="SAM" id="Phobius"/>
    </source>
</evidence>
<sequence>MSPPWAKEVLFPLLFPVSLPFWLFSIFLCFSGTFSKFSTHPPSPHDA</sequence>
<keyword evidence="1" id="KW-0812">Transmembrane</keyword>
<dbReference type="AlphaFoldDB" id="I7GPA7"/>
<feature type="transmembrane region" description="Helical" evidence="1">
    <location>
        <begin position="12"/>
        <end position="30"/>
    </location>
</feature>
<keyword evidence="1" id="KW-1133">Transmembrane helix</keyword>
<keyword evidence="1" id="KW-0472">Membrane</keyword>
<proteinExistence type="evidence at transcript level"/>
<organism evidence="2">
    <name type="scientific">Macaca fascicularis</name>
    <name type="common">Crab-eating macaque</name>
    <name type="synonym">Cynomolgus monkey</name>
    <dbReference type="NCBI Taxonomy" id="9541"/>
    <lineage>
        <taxon>Eukaryota</taxon>
        <taxon>Metazoa</taxon>
        <taxon>Chordata</taxon>
        <taxon>Craniata</taxon>
        <taxon>Vertebrata</taxon>
        <taxon>Euteleostomi</taxon>
        <taxon>Mammalia</taxon>
        <taxon>Eutheria</taxon>
        <taxon>Euarchontoglires</taxon>
        <taxon>Primates</taxon>
        <taxon>Haplorrhini</taxon>
        <taxon>Catarrhini</taxon>
        <taxon>Cercopithecidae</taxon>
        <taxon>Cercopithecinae</taxon>
        <taxon>Macaca</taxon>
    </lineage>
</organism>